<dbReference type="CDD" id="cd01893">
    <property type="entry name" value="Miro1"/>
    <property type="match status" value="1"/>
</dbReference>
<evidence type="ECO:0000256" key="3">
    <source>
        <dbReference type="ARBA" id="ARBA00007981"/>
    </source>
</evidence>
<dbReference type="InterPro" id="IPR011992">
    <property type="entry name" value="EF-hand-dom_pair"/>
</dbReference>
<dbReference type="InterPro" id="IPR002048">
    <property type="entry name" value="EF_hand_dom"/>
</dbReference>
<dbReference type="InterPro" id="IPR001806">
    <property type="entry name" value="Small_GTPase"/>
</dbReference>
<dbReference type="STRING" id="78915.A0A4P9XMD4"/>
<evidence type="ECO:0000256" key="1">
    <source>
        <dbReference type="ARBA" id="ARBA00003481"/>
    </source>
</evidence>
<dbReference type="AlphaFoldDB" id="A0A4P9XMD4"/>
<keyword evidence="6" id="KW-0677">Repeat</keyword>
<dbReference type="GO" id="GO:0005509">
    <property type="term" value="F:calcium ion binding"/>
    <property type="evidence" value="ECO:0007669"/>
    <property type="project" value="InterPro"/>
</dbReference>
<feature type="domain" description="EF-hand" evidence="16">
    <location>
        <begin position="186"/>
        <end position="221"/>
    </location>
</feature>
<dbReference type="OrthoDB" id="10020961at2759"/>
<sequence length="582" mass="65990">MRRDVRILVLGDDGTGKSTLIMSLIKETFIPNVQHVVPEVTIPPEITPENVTTYIVDSSARPENRDHLENEIRRAHVICVVYAIDDMRTFDRIPQHWLPYIRSLGVSVPVVLVGNKIDLRGNDVTNQSLEDDIIPIMNEFKEVETCVECSSRQPLNVSEVFYFAQKAVLHPTAPLYDARDHALKPTCMEALRRIFKLCDQDKDGVLNDMELNEFQRKCFNAPLQQQELEGVKDVVREYNQDGVNEYGLTEAGFIYLHTLFIQKGRLETTWTVLRRFGYGDDLVLDEGFLYPAMDIPPQCSLELSHNGYQFLTELFQACDKDRDGALNERELIELFSTTPGNPWATVGFPESTITNEAGWVTLQGFLAQWSLMTLLDHRTTLAYLAYLGYNGDTREAFKITRPRKAERRRGRVQRSVLLCYVLGPAGAGKRSLLRTFVGKPMLPGYTPTTRPLSTVNTVEIKGSERYLVLQEVGSKYQEELLLDKRKLDMCDLLCFVYDASDANSFEYVANLRREHDLDDIPTVFVATKCDLDPVQQRFDVPPDVYCRNLGLAPPLSISVATHRTADIFSVLASIAMNPYVGG</sequence>
<keyword evidence="10 15" id="KW-0106">Calcium</keyword>
<dbReference type="InterPro" id="IPR020860">
    <property type="entry name" value="MIRO_dom"/>
</dbReference>
<dbReference type="SUPFAM" id="SSF47473">
    <property type="entry name" value="EF-hand"/>
    <property type="match status" value="1"/>
</dbReference>
<comment type="function">
    <text evidence="1 15">Mitochondrial GTPase involved in mitochondrial trafficking. Probably involved in control of anterograde transport of mitochondria and their subcellular distribution.</text>
</comment>
<keyword evidence="12 15" id="KW-0496">Mitochondrion</keyword>
<dbReference type="InterPro" id="IPR013566">
    <property type="entry name" value="EF_hand_assoc_1"/>
</dbReference>
<feature type="domain" description="Miro" evidence="17">
    <location>
        <begin position="2"/>
        <end position="170"/>
    </location>
</feature>
<dbReference type="PANTHER" id="PTHR46819">
    <property type="entry name" value="EF-HAND CALCIUM-BINDING DOMAIN-CONTAINING PROTEIN 7"/>
    <property type="match status" value="1"/>
</dbReference>
<dbReference type="SMART" id="SM00175">
    <property type="entry name" value="RAB"/>
    <property type="match status" value="1"/>
</dbReference>
<evidence type="ECO:0000256" key="15">
    <source>
        <dbReference type="PIRNR" id="PIRNR037488"/>
    </source>
</evidence>
<keyword evidence="4" id="KW-0812">Transmembrane</keyword>
<evidence type="ECO:0000256" key="10">
    <source>
        <dbReference type="ARBA" id="ARBA00022837"/>
    </source>
</evidence>
<name>A0A4P9XMD4_9FUNG</name>
<dbReference type="FunFam" id="1.10.238.10:FF:000011">
    <property type="entry name" value="Mitochondrial Rho GTPase"/>
    <property type="match status" value="1"/>
</dbReference>
<evidence type="ECO:0000256" key="11">
    <source>
        <dbReference type="ARBA" id="ARBA00022989"/>
    </source>
</evidence>
<dbReference type="PROSITE" id="PS51419">
    <property type="entry name" value="RAB"/>
    <property type="match status" value="1"/>
</dbReference>
<dbReference type="SMART" id="SM00054">
    <property type="entry name" value="EFh"/>
    <property type="match status" value="2"/>
</dbReference>
<evidence type="ECO:0000256" key="12">
    <source>
        <dbReference type="ARBA" id="ARBA00023128"/>
    </source>
</evidence>
<keyword evidence="11" id="KW-1133">Transmembrane helix</keyword>
<dbReference type="GO" id="GO:0005525">
    <property type="term" value="F:GTP binding"/>
    <property type="evidence" value="ECO:0007669"/>
    <property type="project" value="UniProtKB-KW"/>
</dbReference>
<dbReference type="InterPro" id="IPR018247">
    <property type="entry name" value="EF_Hand_1_Ca_BS"/>
</dbReference>
<evidence type="ECO:0000256" key="6">
    <source>
        <dbReference type="ARBA" id="ARBA00022737"/>
    </source>
</evidence>
<dbReference type="Gene3D" id="1.10.238.10">
    <property type="entry name" value="EF-hand"/>
    <property type="match status" value="2"/>
</dbReference>
<keyword evidence="9 15" id="KW-0378">Hydrolase</keyword>
<accession>A0A4P9XMD4</accession>
<proteinExistence type="inferred from homology"/>
<gene>
    <name evidence="18" type="ORF">THASP1DRAFT_17611</name>
</gene>
<dbReference type="EMBL" id="KZ992772">
    <property type="protein sequence ID" value="RKP07064.1"/>
    <property type="molecule type" value="Genomic_DNA"/>
</dbReference>
<evidence type="ECO:0000256" key="9">
    <source>
        <dbReference type="ARBA" id="ARBA00022801"/>
    </source>
</evidence>
<dbReference type="PROSITE" id="PS50222">
    <property type="entry name" value="EF_HAND_2"/>
    <property type="match status" value="2"/>
</dbReference>
<evidence type="ECO:0000256" key="14">
    <source>
        <dbReference type="ARBA" id="ARBA00023136"/>
    </source>
</evidence>
<dbReference type="PIRSF" id="PIRSF037488">
    <property type="entry name" value="Mt_Rho_GTPase"/>
    <property type="match status" value="1"/>
</dbReference>
<dbReference type="Pfam" id="PF08356">
    <property type="entry name" value="EF_assoc_2"/>
    <property type="match status" value="1"/>
</dbReference>
<evidence type="ECO:0000256" key="5">
    <source>
        <dbReference type="ARBA" id="ARBA00022723"/>
    </source>
</evidence>
<dbReference type="GO" id="GO:0003924">
    <property type="term" value="F:GTPase activity"/>
    <property type="evidence" value="ECO:0007669"/>
    <property type="project" value="InterPro"/>
</dbReference>
<dbReference type="SUPFAM" id="SSF52540">
    <property type="entry name" value="P-loop containing nucleoside triphosphate hydrolases"/>
    <property type="match status" value="2"/>
</dbReference>
<evidence type="ECO:0000259" key="16">
    <source>
        <dbReference type="PROSITE" id="PS50222"/>
    </source>
</evidence>
<comment type="similarity">
    <text evidence="3 15">Belongs to the mitochondrial Rho GTPase family.</text>
</comment>
<keyword evidence="8 15" id="KW-1000">Mitochondrion outer membrane</keyword>
<evidence type="ECO:0000313" key="18">
    <source>
        <dbReference type="EMBL" id="RKP07064.1"/>
    </source>
</evidence>
<dbReference type="GO" id="GO:0005741">
    <property type="term" value="C:mitochondrial outer membrane"/>
    <property type="evidence" value="ECO:0007669"/>
    <property type="project" value="UniProtKB-SubCell"/>
</dbReference>
<dbReference type="FunFam" id="3.40.50.300:FF:001330">
    <property type="entry name" value="Mitochondrial Rho GTPase 1"/>
    <property type="match status" value="1"/>
</dbReference>
<dbReference type="InterPro" id="IPR013567">
    <property type="entry name" value="EF_hand_assoc_2"/>
</dbReference>
<feature type="domain" description="EF-hand" evidence="16">
    <location>
        <begin position="306"/>
        <end position="341"/>
    </location>
</feature>
<dbReference type="Pfam" id="PF00071">
    <property type="entry name" value="Ras"/>
    <property type="match status" value="2"/>
</dbReference>
<dbReference type="PROSITE" id="PS51421">
    <property type="entry name" value="RAS"/>
    <property type="match status" value="1"/>
</dbReference>
<dbReference type="GO" id="GO:0007005">
    <property type="term" value="P:mitochondrion organization"/>
    <property type="evidence" value="ECO:0007669"/>
    <property type="project" value="InterPro"/>
</dbReference>
<keyword evidence="5" id="KW-0479">Metal-binding</keyword>
<dbReference type="PROSITE" id="PS51423">
    <property type="entry name" value="MIRO"/>
    <property type="match status" value="2"/>
</dbReference>
<evidence type="ECO:0000259" key="17">
    <source>
        <dbReference type="PROSITE" id="PS51423"/>
    </source>
</evidence>
<feature type="domain" description="Miro" evidence="17">
    <location>
        <begin position="414"/>
        <end position="577"/>
    </location>
</feature>
<dbReference type="PANTHER" id="PTHR46819:SF1">
    <property type="entry name" value="EF-HAND CALCIUM-BINDING DOMAIN-CONTAINING PROTEIN 7"/>
    <property type="match status" value="1"/>
</dbReference>
<keyword evidence="14 15" id="KW-0472">Membrane</keyword>
<reference evidence="19" key="1">
    <citation type="journal article" date="2018" name="Nat. Microbiol.">
        <title>Leveraging single-cell genomics to expand the fungal tree of life.</title>
        <authorList>
            <person name="Ahrendt S.R."/>
            <person name="Quandt C.A."/>
            <person name="Ciobanu D."/>
            <person name="Clum A."/>
            <person name="Salamov A."/>
            <person name="Andreopoulos B."/>
            <person name="Cheng J.F."/>
            <person name="Woyke T."/>
            <person name="Pelin A."/>
            <person name="Henrissat B."/>
            <person name="Reynolds N.K."/>
            <person name="Benny G.L."/>
            <person name="Smith M.E."/>
            <person name="James T.Y."/>
            <person name="Grigoriev I.V."/>
        </authorList>
    </citation>
    <scope>NUCLEOTIDE SEQUENCE [LARGE SCALE GENOMIC DNA]</scope>
    <source>
        <strain evidence="19">RSA 1356</strain>
    </source>
</reference>
<keyword evidence="13 15" id="KW-0342">GTP-binding</keyword>
<dbReference type="Pfam" id="PF08355">
    <property type="entry name" value="EF_assoc_1"/>
    <property type="match status" value="1"/>
</dbReference>
<dbReference type="InterPro" id="IPR027417">
    <property type="entry name" value="P-loop_NTPase"/>
</dbReference>
<dbReference type="Proteomes" id="UP000271241">
    <property type="component" value="Unassembled WGS sequence"/>
</dbReference>
<dbReference type="FunFam" id="3.40.50.300:FF:000553">
    <property type="entry name" value="Mitochondrial Rho GTPase"/>
    <property type="match status" value="1"/>
</dbReference>
<dbReference type="PRINTS" id="PR00449">
    <property type="entry name" value="RASTRNSFRMNG"/>
</dbReference>
<dbReference type="InterPro" id="IPR052266">
    <property type="entry name" value="Miro-EF-hand_domain"/>
</dbReference>
<evidence type="ECO:0000256" key="13">
    <source>
        <dbReference type="ARBA" id="ARBA00023134"/>
    </source>
</evidence>
<organism evidence="18 19">
    <name type="scientific">Thamnocephalis sphaerospora</name>
    <dbReference type="NCBI Taxonomy" id="78915"/>
    <lineage>
        <taxon>Eukaryota</taxon>
        <taxon>Fungi</taxon>
        <taxon>Fungi incertae sedis</taxon>
        <taxon>Zoopagomycota</taxon>
        <taxon>Zoopagomycotina</taxon>
        <taxon>Zoopagomycetes</taxon>
        <taxon>Zoopagales</taxon>
        <taxon>Sigmoideomycetaceae</taxon>
        <taxon>Thamnocephalis</taxon>
    </lineage>
</organism>
<comment type="subcellular location">
    <subcellularLocation>
        <location evidence="2 15">Mitochondrion outer membrane</location>
        <topology evidence="2 15">Single-pass type IV membrane protein</topology>
    </subcellularLocation>
</comment>
<evidence type="ECO:0000313" key="19">
    <source>
        <dbReference type="Proteomes" id="UP000271241"/>
    </source>
</evidence>
<keyword evidence="7 15" id="KW-0547">Nucleotide-binding</keyword>
<dbReference type="SMART" id="SM00173">
    <property type="entry name" value="RAS"/>
    <property type="match status" value="1"/>
</dbReference>
<evidence type="ECO:0000256" key="2">
    <source>
        <dbReference type="ARBA" id="ARBA00004200"/>
    </source>
</evidence>
<dbReference type="CDD" id="cd01892">
    <property type="entry name" value="Miro2"/>
    <property type="match status" value="1"/>
</dbReference>
<protein>
    <recommendedName>
        <fullName evidence="15">Mitochondrial Rho GTPase</fullName>
        <ecNumber evidence="15">3.6.5.-</ecNumber>
    </recommendedName>
</protein>
<keyword evidence="19" id="KW-1185">Reference proteome</keyword>
<dbReference type="EC" id="3.6.5.-" evidence="15"/>
<dbReference type="SMART" id="SM00174">
    <property type="entry name" value="RHO"/>
    <property type="match status" value="1"/>
</dbReference>
<evidence type="ECO:0000256" key="8">
    <source>
        <dbReference type="ARBA" id="ARBA00022787"/>
    </source>
</evidence>
<evidence type="ECO:0000256" key="4">
    <source>
        <dbReference type="ARBA" id="ARBA00022692"/>
    </source>
</evidence>
<dbReference type="InterPro" id="IPR021181">
    <property type="entry name" value="Miro"/>
</dbReference>
<dbReference type="Gene3D" id="3.40.50.300">
    <property type="entry name" value="P-loop containing nucleotide triphosphate hydrolases"/>
    <property type="match status" value="2"/>
</dbReference>
<evidence type="ECO:0000256" key="7">
    <source>
        <dbReference type="ARBA" id="ARBA00022741"/>
    </source>
</evidence>
<dbReference type="PROSITE" id="PS00018">
    <property type="entry name" value="EF_HAND_1"/>
    <property type="match status" value="2"/>
</dbReference>